<feature type="domain" description="AAA+ ATPase" evidence="1">
    <location>
        <begin position="35"/>
        <end position="201"/>
    </location>
</feature>
<accession>A0A411WWR1</accession>
<sequence>MSALRDYQDALDNLGSTVIQRPVLARVQGLLFAPERPHVFLAGERGSGKTLTLRMLARQLRGAGHVVAFEDLFSPDSENVVGQVLSAFVQLLLQARSVDQERIAELSSIRSALLSAAYMRGLSERVFQLAGSIVEPGQRIFMLLDGVDGIADRLSAERLLDWAGGVPREVLQVVVAGSPVHRDDTRLARRFGFVSLDELTREETDALVQRYLARRKRPPMDAEGLAAMFRETRGHPKAIKNVLLWSDLDPAIAQRMARGEAFAADFRLVAEHVDSILSNIDDELPAARSERYLLACAILQPVARSRLLAWSALPEEVFNAWTAHAVDWGLVTVDQDTFLIKTPELRANLIRDRVLGTPVLLSQLGFGDEAAERDKLFSTSFTIPEDVGPIMRREKTIVLGDRGAGKSAIFRMMSENIGGQVPDNVLVVGSQNPNDFLQALAVSQPIASAEKFKAFWLLYVATLAAQALQDQAGALGPGAAAYGRDARRLLREVHQGGKIRGEPRGAALLAGLRAFLPEKVSFTVGPVTVDQALGGGIRSRSPLNIVGFLASTDALLVALGKSMVVIFDQIDESHKYERAVQESLVQGLMLAESYLSQKEAIRLTVLLRNDLFEIYDIQEKNKFVSRTASLRWSADRLVAQLVDRAASNASIGAIRDVIARLADDAGARTDMMLRVLFPEEIEGKSFRQWLFDGLENANKRVSPRQIILFLNILRDKVRNGGAVATIPLFSEASVVGALTELSEHSYKEVVADFRVAVGFVMNCRAGKFTRFKLDDVAQLFDDDDGPRARQIEQLQRLGFLEAEIVVEDGRHVRMFQIPGIYTRCWS</sequence>
<dbReference type="InterPro" id="IPR027417">
    <property type="entry name" value="P-loop_NTPase"/>
</dbReference>
<reference evidence="2" key="1">
    <citation type="journal article" date="2014" name="Int. J. Syst. Evol. Microbiol.">
        <title>Complete genome sequence of Corynebacterium casei LMG S-19264T (=DSM 44701T), isolated from a smear-ripened cheese.</title>
        <authorList>
            <consortium name="US DOE Joint Genome Institute (JGI-PGF)"/>
            <person name="Walter F."/>
            <person name="Albersmeier A."/>
            <person name="Kalinowski J."/>
            <person name="Ruckert C."/>
        </authorList>
    </citation>
    <scope>NUCLEOTIDE SEQUENCE</scope>
    <source>
        <strain evidence="2">KCTC 12343</strain>
    </source>
</reference>
<dbReference type="InterPro" id="IPR059206">
    <property type="entry name" value="Sll1717-like"/>
</dbReference>
<dbReference type="SMART" id="SM00382">
    <property type="entry name" value="AAA"/>
    <property type="match status" value="2"/>
</dbReference>
<dbReference type="InterPro" id="IPR052026">
    <property type="entry name" value="ExeA_AAA_ATPase_DNA-bind"/>
</dbReference>
<proteinExistence type="predicted"/>
<evidence type="ECO:0000313" key="3">
    <source>
        <dbReference type="EMBL" id="QBI01233.1"/>
    </source>
</evidence>
<dbReference type="PANTHER" id="PTHR35894:SF7">
    <property type="entry name" value="GENERAL SECRETION PATHWAY PROTEIN A-RELATED"/>
    <property type="match status" value="1"/>
</dbReference>
<organism evidence="2 5">
    <name type="scientific">Pseudoduganella albidiflava</name>
    <dbReference type="NCBI Taxonomy" id="321983"/>
    <lineage>
        <taxon>Bacteria</taxon>
        <taxon>Pseudomonadati</taxon>
        <taxon>Pseudomonadota</taxon>
        <taxon>Betaproteobacteria</taxon>
        <taxon>Burkholderiales</taxon>
        <taxon>Oxalobacteraceae</taxon>
        <taxon>Telluria group</taxon>
        <taxon>Pseudoduganella</taxon>
    </lineage>
</organism>
<keyword evidence="4" id="KW-1185">Reference proteome</keyword>
<dbReference type="EMBL" id="CP036401">
    <property type="protein sequence ID" value="QBI01233.1"/>
    <property type="molecule type" value="Genomic_DNA"/>
</dbReference>
<dbReference type="Proteomes" id="UP000292307">
    <property type="component" value="Chromosome"/>
</dbReference>
<dbReference type="OrthoDB" id="9179688at2"/>
<dbReference type="InterPro" id="IPR003593">
    <property type="entry name" value="AAA+_ATPase"/>
</dbReference>
<dbReference type="EMBL" id="BMWV01000007">
    <property type="protein sequence ID" value="GGY49225.1"/>
    <property type="molecule type" value="Genomic_DNA"/>
</dbReference>
<dbReference type="PANTHER" id="PTHR35894">
    <property type="entry name" value="GENERAL SECRETION PATHWAY PROTEIN A-RELATED"/>
    <property type="match status" value="1"/>
</dbReference>
<reference evidence="3 4" key="2">
    <citation type="submission" date="2019-02" db="EMBL/GenBank/DDBJ databases">
        <title>Draft Genome Sequences of Six Type Strains of the Genus Massilia.</title>
        <authorList>
            <person name="Miess H."/>
            <person name="Frediansyhah A."/>
            <person name="Gross H."/>
        </authorList>
    </citation>
    <scope>NUCLEOTIDE SEQUENCE [LARGE SCALE GENOMIC DNA]</scope>
    <source>
        <strain evidence="3 4">DSM 17472</strain>
    </source>
</reference>
<dbReference type="RefSeq" id="WP_131145355.1">
    <property type="nucleotide sequence ID" value="NZ_BMWV01000007.1"/>
</dbReference>
<reference evidence="2" key="3">
    <citation type="submission" date="2022-12" db="EMBL/GenBank/DDBJ databases">
        <authorList>
            <person name="Sun Q."/>
            <person name="Kim S."/>
        </authorList>
    </citation>
    <scope>NUCLEOTIDE SEQUENCE</scope>
    <source>
        <strain evidence="2">KCTC 12343</strain>
    </source>
</reference>
<evidence type="ECO:0000313" key="2">
    <source>
        <dbReference type="EMBL" id="GGY49225.1"/>
    </source>
</evidence>
<evidence type="ECO:0000313" key="5">
    <source>
        <dbReference type="Proteomes" id="UP000628442"/>
    </source>
</evidence>
<evidence type="ECO:0000259" key="1">
    <source>
        <dbReference type="SMART" id="SM00382"/>
    </source>
</evidence>
<dbReference type="NCBIfam" id="NF047389">
    <property type="entry name" value="ATPase_Sll1717"/>
    <property type="match status" value="1"/>
</dbReference>
<dbReference type="Proteomes" id="UP000628442">
    <property type="component" value="Unassembled WGS sequence"/>
</dbReference>
<gene>
    <name evidence="3" type="ORF">EYF70_10575</name>
    <name evidence="2" type="ORF">GCM10007387_34390</name>
</gene>
<feature type="domain" description="AAA+ ATPase" evidence="1">
    <location>
        <begin position="392"/>
        <end position="679"/>
    </location>
</feature>
<dbReference type="SUPFAM" id="SSF52540">
    <property type="entry name" value="P-loop containing nucleoside triphosphate hydrolases"/>
    <property type="match status" value="1"/>
</dbReference>
<name>A0A411WWR1_9BURK</name>
<dbReference type="AlphaFoldDB" id="A0A411WWR1"/>
<protein>
    <recommendedName>
        <fullName evidence="1">AAA+ ATPase domain-containing protein</fullName>
    </recommendedName>
</protein>
<dbReference type="Gene3D" id="3.40.50.300">
    <property type="entry name" value="P-loop containing nucleotide triphosphate hydrolases"/>
    <property type="match status" value="1"/>
</dbReference>
<evidence type="ECO:0000313" key="4">
    <source>
        <dbReference type="Proteomes" id="UP000292307"/>
    </source>
</evidence>